<dbReference type="Pfam" id="PF00355">
    <property type="entry name" value="Rieske"/>
    <property type="match status" value="1"/>
</dbReference>
<dbReference type="RefSeq" id="WP_089768200.1">
    <property type="nucleotide sequence ID" value="NZ_FNPB01000010.1"/>
</dbReference>
<evidence type="ECO:0000313" key="7">
    <source>
        <dbReference type="Proteomes" id="UP000199170"/>
    </source>
</evidence>
<evidence type="ECO:0000256" key="1">
    <source>
        <dbReference type="ARBA" id="ARBA00022714"/>
    </source>
</evidence>
<dbReference type="AlphaFoldDB" id="A0A1H3IIH9"/>
<dbReference type="InterPro" id="IPR036922">
    <property type="entry name" value="Rieske_2Fe-2S_sf"/>
</dbReference>
<dbReference type="GO" id="GO:0051213">
    <property type="term" value="F:dioxygenase activity"/>
    <property type="evidence" value="ECO:0007669"/>
    <property type="project" value="UniProtKB-KW"/>
</dbReference>
<evidence type="ECO:0000256" key="3">
    <source>
        <dbReference type="ARBA" id="ARBA00023004"/>
    </source>
</evidence>
<dbReference type="PANTHER" id="PTHR21496">
    <property type="entry name" value="FERREDOXIN-RELATED"/>
    <property type="match status" value="1"/>
</dbReference>
<protein>
    <submittedName>
        <fullName evidence="6">Ferredoxin subunit of nitrite reductase or a ring-hydroxylating dioxygenase</fullName>
    </submittedName>
</protein>
<feature type="domain" description="Rieske" evidence="5">
    <location>
        <begin position="4"/>
        <end position="119"/>
    </location>
</feature>
<reference evidence="7" key="1">
    <citation type="submission" date="2016-10" db="EMBL/GenBank/DDBJ databases">
        <authorList>
            <person name="Varghese N."/>
            <person name="Submissions S."/>
        </authorList>
    </citation>
    <scope>NUCLEOTIDE SEQUENCE [LARGE SCALE GENOMIC DNA]</scope>
    <source>
        <strain evidence="7">CGMCC 1.10118</strain>
    </source>
</reference>
<accession>A0A1H3IIH9</accession>
<keyword evidence="2" id="KW-0479">Metal-binding</keyword>
<dbReference type="Gene3D" id="2.102.10.10">
    <property type="entry name" value="Rieske [2Fe-2S] iron-sulphur domain"/>
    <property type="match status" value="1"/>
</dbReference>
<keyword evidence="3" id="KW-0408">Iron</keyword>
<keyword evidence="7" id="KW-1185">Reference proteome</keyword>
<dbReference type="GO" id="GO:0046872">
    <property type="term" value="F:metal ion binding"/>
    <property type="evidence" value="ECO:0007669"/>
    <property type="project" value="UniProtKB-KW"/>
</dbReference>
<dbReference type="CDD" id="cd03467">
    <property type="entry name" value="Rieske"/>
    <property type="match status" value="1"/>
</dbReference>
<dbReference type="EMBL" id="FNPB01000010">
    <property type="protein sequence ID" value="SDY27185.1"/>
    <property type="molecule type" value="Genomic_DNA"/>
</dbReference>
<dbReference type="OrthoDB" id="6837at2157"/>
<evidence type="ECO:0000256" key="2">
    <source>
        <dbReference type="ARBA" id="ARBA00022723"/>
    </source>
</evidence>
<evidence type="ECO:0000313" key="6">
    <source>
        <dbReference type="EMBL" id="SDY27185.1"/>
    </source>
</evidence>
<keyword evidence="1" id="KW-0001">2Fe-2S</keyword>
<evidence type="ECO:0000259" key="5">
    <source>
        <dbReference type="PROSITE" id="PS51296"/>
    </source>
</evidence>
<dbReference type="STRING" id="660517.SAMN04487946_1104"/>
<sequence length="121" mass="13523">MSEHTVATVGELNDGDRKLVEVEGREIALFRTDGEFRAYTNWCIHQGGPACEGSVTGTSDAEFDREELETELQWCKEGEVLNCPWHGWEYDIPTGECLSKEGAKLPAHPVRVEDEEVVVSL</sequence>
<dbReference type="SUPFAM" id="SSF50022">
    <property type="entry name" value="ISP domain"/>
    <property type="match status" value="1"/>
</dbReference>
<dbReference type="Proteomes" id="UP000199170">
    <property type="component" value="Unassembled WGS sequence"/>
</dbReference>
<keyword evidence="6" id="KW-0560">Oxidoreductase</keyword>
<keyword evidence="6" id="KW-0223">Dioxygenase</keyword>
<keyword evidence="4" id="KW-0411">Iron-sulfur</keyword>
<proteinExistence type="predicted"/>
<dbReference type="InterPro" id="IPR017941">
    <property type="entry name" value="Rieske_2Fe-2S"/>
</dbReference>
<gene>
    <name evidence="6" type="ORF">SAMN04487946_1104</name>
</gene>
<organism evidence="6 7">
    <name type="scientific">Halobellus clavatus</name>
    <dbReference type="NCBI Taxonomy" id="660517"/>
    <lineage>
        <taxon>Archaea</taxon>
        <taxon>Methanobacteriati</taxon>
        <taxon>Methanobacteriota</taxon>
        <taxon>Stenosarchaea group</taxon>
        <taxon>Halobacteria</taxon>
        <taxon>Halobacteriales</taxon>
        <taxon>Haloferacaceae</taxon>
        <taxon>Halobellus</taxon>
    </lineage>
</organism>
<dbReference type="PANTHER" id="PTHR21496:SF23">
    <property type="entry name" value="3-PHENYLPROPIONATE_CINNAMIC ACID DIOXYGENASE FERREDOXIN SUBUNIT"/>
    <property type="match status" value="1"/>
</dbReference>
<name>A0A1H3IIH9_9EURY</name>
<evidence type="ECO:0000256" key="4">
    <source>
        <dbReference type="ARBA" id="ARBA00023014"/>
    </source>
</evidence>
<dbReference type="PROSITE" id="PS51296">
    <property type="entry name" value="RIESKE"/>
    <property type="match status" value="1"/>
</dbReference>
<dbReference type="GO" id="GO:0051537">
    <property type="term" value="F:2 iron, 2 sulfur cluster binding"/>
    <property type="evidence" value="ECO:0007669"/>
    <property type="project" value="UniProtKB-KW"/>
</dbReference>